<keyword evidence="2" id="KW-0560">Oxidoreductase</keyword>
<dbReference type="RefSeq" id="WP_128639786.1">
    <property type="nucleotide sequence ID" value="NZ_CP008947.1"/>
</dbReference>
<dbReference type="AlphaFoldDB" id="A0A076EL49"/>
<evidence type="ECO:0000256" key="3">
    <source>
        <dbReference type="RuleBase" id="RU000363"/>
    </source>
</evidence>
<dbReference type="InterPro" id="IPR051687">
    <property type="entry name" value="Peroxisomal_Beta-Oxidation"/>
</dbReference>
<dbReference type="GO" id="GO:0016491">
    <property type="term" value="F:oxidoreductase activity"/>
    <property type="evidence" value="ECO:0007669"/>
    <property type="project" value="UniProtKB-KW"/>
</dbReference>
<evidence type="ECO:0000313" key="6">
    <source>
        <dbReference type="Proteomes" id="UP000028488"/>
    </source>
</evidence>
<reference evidence="5 6" key="1">
    <citation type="submission" date="2014-07" db="EMBL/GenBank/DDBJ databases">
        <title>Genome Sequence of Rhodococcus opacus Strain R7, a Biodegrader of Mono- and Polycyclic Aromatic Hydrocarbons.</title>
        <authorList>
            <person name="Di Gennaro P."/>
            <person name="Zampolli J."/>
            <person name="Presti I."/>
            <person name="Cappelletti M."/>
            <person name="D'Ursi P."/>
            <person name="Orro A."/>
            <person name="Mezzelani A."/>
            <person name="Milanesi L."/>
        </authorList>
    </citation>
    <scope>NUCLEOTIDE SEQUENCE [LARGE SCALE GENOMIC DNA]</scope>
    <source>
        <strain evidence="5 6">R7</strain>
    </source>
</reference>
<evidence type="ECO:0000313" key="5">
    <source>
        <dbReference type="EMBL" id="AII05942.1"/>
    </source>
</evidence>
<protein>
    <submittedName>
        <fullName evidence="5">3-oxoacyl-ACP reductase</fullName>
    </submittedName>
</protein>
<dbReference type="PROSITE" id="PS00061">
    <property type="entry name" value="ADH_SHORT"/>
    <property type="match status" value="1"/>
</dbReference>
<dbReference type="SUPFAM" id="SSF51735">
    <property type="entry name" value="NAD(P)-binding Rossmann-fold domains"/>
    <property type="match status" value="1"/>
</dbReference>
<feature type="domain" description="Ketoreductase" evidence="4">
    <location>
        <begin position="6"/>
        <end position="194"/>
    </location>
</feature>
<dbReference type="PRINTS" id="PR00080">
    <property type="entry name" value="SDRFAMILY"/>
</dbReference>
<dbReference type="PRINTS" id="PR00081">
    <property type="entry name" value="GDHRDH"/>
</dbReference>
<dbReference type="InterPro" id="IPR002347">
    <property type="entry name" value="SDR_fam"/>
</dbReference>
<dbReference type="InterPro" id="IPR020904">
    <property type="entry name" value="Sc_DH/Rdtase_CS"/>
</dbReference>
<comment type="similarity">
    <text evidence="1 3">Belongs to the short-chain dehydrogenases/reductases (SDR) family.</text>
</comment>
<dbReference type="InterPro" id="IPR057326">
    <property type="entry name" value="KR_dom"/>
</dbReference>
<dbReference type="eggNOG" id="COG1028">
    <property type="taxonomic scope" value="Bacteria"/>
</dbReference>
<dbReference type="PANTHER" id="PTHR45024">
    <property type="entry name" value="DEHYDROGENASES, SHORT CHAIN"/>
    <property type="match status" value="1"/>
</dbReference>
<organism evidence="5 6">
    <name type="scientific">Rhodococcus opacus</name>
    <name type="common">Nocardia opaca</name>
    <dbReference type="NCBI Taxonomy" id="37919"/>
    <lineage>
        <taxon>Bacteria</taxon>
        <taxon>Bacillati</taxon>
        <taxon>Actinomycetota</taxon>
        <taxon>Actinomycetes</taxon>
        <taxon>Mycobacteriales</taxon>
        <taxon>Nocardiaceae</taxon>
        <taxon>Rhodococcus</taxon>
    </lineage>
</organism>
<dbReference type="Proteomes" id="UP000028488">
    <property type="component" value="Chromosome"/>
</dbReference>
<accession>A0A076EL49</accession>
<dbReference type="PANTHER" id="PTHR45024:SF2">
    <property type="entry name" value="SCP2 DOMAIN-CONTAINING PROTEIN"/>
    <property type="match status" value="1"/>
</dbReference>
<dbReference type="FunFam" id="3.40.50.720:FF:000173">
    <property type="entry name" value="3-oxoacyl-[acyl-carrier protein] reductase"/>
    <property type="match status" value="1"/>
</dbReference>
<name>A0A076EL49_RHOOP</name>
<gene>
    <name evidence="5" type="ORF">EP51_15605</name>
</gene>
<dbReference type="Pfam" id="PF00106">
    <property type="entry name" value="adh_short"/>
    <property type="match status" value="1"/>
</dbReference>
<evidence type="ECO:0000256" key="2">
    <source>
        <dbReference type="ARBA" id="ARBA00023002"/>
    </source>
</evidence>
<dbReference type="Gene3D" id="3.40.50.720">
    <property type="entry name" value="NAD(P)-binding Rossmann-like Domain"/>
    <property type="match status" value="1"/>
</dbReference>
<evidence type="ECO:0000256" key="1">
    <source>
        <dbReference type="ARBA" id="ARBA00006484"/>
    </source>
</evidence>
<dbReference type="EMBL" id="CP008947">
    <property type="protein sequence ID" value="AII05942.1"/>
    <property type="molecule type" value="Genomic_DNA"/>
</dbReference>
<dbReference type="InterPro" id="IPR036291">
    <property type="entry name" value="NAD(P)-bd_dom_sf"/>
</dbReference>
<evidence type="ECO:0000259" key="4">
    <source>
        <dbReference type="SMART" id="SM00822"/>
    </source>
</evidence>
<sequence length="303" mass="31547">MDLSNKVAVVTGSGQGLGLAYAKDLVRHGAAVVINDVNQATADAAVAEITAAGGRAVAVVAPVGSTETAQKLVAGAIDAFGRLDVMVTNAGILRDKVLWKMTDDDFDAVINVHLRGTFTCVREAVLKFREQGDGGRIICIGSPAGQRGNFGQTNYSGAKSGIVGMVRTWAMELQRAGITANAVCPVAATAMTETVPFLAPYIEGMKNGEPLPDIIRREVGLGTPEDAAGIISFLASDAAAEITGQAFAVGGDRLALWSHPDLTAVEYHDGGWSADDIAARWNGTFGDAVQSVGEEFPEELMAK</sequence>
<dbReference type="SMART" id="SM00822">
    <property type="entry name" value="PKS_KR"/>
    <property type="match status" value="1"/>
</dbReference>
<proteinExistence type="inferred from homology"/>